<evidence type="ECO:0000256" key="4">
    <source>
        <dbReference type="ARBA" id="ARBA00022597"/>
    </source>
</evidence>
<comment type="subcellular location">
    <subcellularLocation>
        <location evidence="1">Cell membrane</location>
        <topology evidence="1">Multi-pass membrane protein</topology>
    </subcellularLocation>
</comment>
<feature type="transmembrane region" description="Helical" evidence="12">
    <location>
        <begin position="776"/>
        <end position="796"/>
    </location>
</feature>
<feature type="transmembrane region" description="Helical" evidence="12">
    <location>
        <begin position="666"/>
        <end position="684"/>
    </location>
</feature>
<evidence type="ECO:0000256" key="9">
    <source>
        <dbReference type="ARBA" id="ARBA00022967"/>
    </source>
</evidence>
<evidence type="ECO:0000256" key="5">
    <source>
        <dbReference type="ARBA" id="ARBA00022692"/>
    </source>
</evidence>
<feature type="transmembrane region" description="Helical" evidence="12">
    <location>
        <begin position="576"/>
        <end position="595"/>
    </location>
</feature>
<feature type="domain" description="ABC transporter" evidence="13">
    <location>
        <begin position="256"/>
        <end position="500"/>
    </location>
</feature>
<dbReference type="InterPro" id="IPR003439">
    <property type="entry name" value="ABC_transporter-like_ATP-bd"/>
</dbReference>
<dbReference type="PROSITE" id="PS00211">
    <property type="entry name" value="ABC_TRANSPORTER_1"/>
    <property type="match status" value="1"/>
</dbReference>
<dbReference type="InterPro" id="IPR001851">
    <property type="entry name" value="ABC_transp_permease"/>
</dbReference>
<accession>A0ABP0HFH7</accession>
<dbReference type="CDD" id="cd03216">
    <property type="entry name" value="ABC_Carb_Monos_I"/>
    <property type="match status" value="1"/>
</dbReference>
<dbReference type="PANTHER" id="PTHR43790:SF1">
    <property type="entry name" value="XYLOSE IMPORT ATP-BINDING PROTEIN XYLG"/>
    <property type="match status" value="1"/>
</dbReference>
<dbReference type="Pfam" id="PF00005">
    <property type="entry name" value="ABC_tran"/>
    <property type="match status" value="2"/>
</dbReference>
<keyword evidence="15" id="KW-1185">Reference proteome</keyword>
<evidence type="ECO:0000256" key="7">
    <source>
        <dbReference type="ARBA" id="ARBA00022741"/>
    </source>
</evidence>
<evidence type="ECO:0000256" key="10">
    <source>
        <dbReference type="ARBA" id="ARBA00022989"/>
    </source>
</evidence>
<feature type="transmembrane region" description="Helical" evidence="12">
    <location>
        <begin position="550"/>
        <end position="569"/>
    </location>
</feature>
<dbReference type="SMART" id="SM00382">
    <property type="entry name" value="AAA"/>
    <property type="match status" value="2"/>
</dbReference>
<evidence type="ECO:0000256" key="11">
    <source>
        <dbReference type="ARBA" id="ARBA00023136"/>
    </source>
</evidence>
<evidence type="ECO:0000256" key="1">
    <source>
        <dbReference type="ARBA" id="ARBA00004651"/>
    </source>
</evidence>
<dbReference type="SUPFAM" id="SSF52540">
    <property type="entry name" value="P-loop containing nucleoside triphosphate hydrolases"/>
    <property type="match status" value="2"/>
</dbReference>
<dbReference type="PROSITE" id="PS50893">
    <property type="entry name" value="ABC_TRANSPORTER_2"/>
    <property type="match status" value="2"/>
</dbReference>
<feature type="transmembrane region" description="Helical" evidence="12">
    <location>
        <begin position="524"/>
        <end position="544"/>
    </location>
</feature>
<name>A0ABP0HFH7_9DINO</name>
<feature type="transmembrane region" description="Helical" evidence="12">
    <location>
        <begin position="728"/>
        <end position="746"/>
    </location>
</feature>
<feature type="domain" description="ABC transporter" evidence="13">
    <location>
        <begin position="1"/>
        <end position="236"/>
    </location>
</feature>
<evidence type="ECO:0000313" key="14">
    <source>
        <dbReference type="EMBL" id="CAK8988976.1"/>
    </source>
</evidence>
<keyword evidence="11 12" id="KW-0472">Membrane</keyword>
<feature type="transmembrane region" description="Helical" evidence="12">
    <location>
        <begin position="704"/>
        <end position="721"/>
    </location>
</feature>
<evidence type="ECO:0000256" key="6">
    <source>
        <dbReference type="ARBA" id="ARBA00022737"/>
    </source>
</evidence>
<keyword evidence="10 12" id="KW-1133">Transmembrane helix</keyword>
<dbReference type="NCBIfam" id="NF040905">
    <property type="entry name" value="GguA"/>
    <property type="match status" value="1"/>
</dbReference>
<dbReference type="PANTHER" id="PTHR43790">
    <property type="entry name" value="CARBOHYDRATE TRANSPORT ATP-BINDING PROTEIN MG119-RELATED"/>
    <property type="match status" value="1"/>
</dbReference>
<evidence type="ECO:0000313" key="15">
    <source>
        <dbReference type="Proteomes" id="UP001642464"/>
    </source>
</evidence>
<reference evidence="14 15" key="1">
    <citation type="submission" date="2024-02" db="EMBL/GenBank/DDBJ databases">
        <authorList>
            <person name="Chen Y."/>
            <person name="Shah S."/>
            <person name="Dougan E. K."/>
            <person name="Thang M."/>
            <person name="Chan C."/>
        </authorList>
    </citation>
    <scope>NUCLEOTIDE SEQUENCE [LARGE SCALE GENOMIC DNA]</scope>
</reference>
<keyword evidence="5 12" id="KW-0812">Transmembrane</keyword>
<dbReference type="InterPro" id="IPR027417">
    <property type="entry name" value="P-loop_NTPase"/>
</dbReference>
<protein>
    <submittedName>
        <fullName evidence="14">L-arabinose transport ATP-binding protein AraG</fullName>
    </submittedName>
</protein>
<keyword evidence="9" id="KW-1278">Translocase</keyword>
<feature type="transmembrane region" description="Helical" evidence="12">
    <location>
        <begin position="808"/>
        <end position="841"/>
    </location>
</feature>
<dbReference type="InterPro" id="IPR050107">
    <property type="entry name" value="ABC_carbohydrate_import_ATPase"/>
</dbReference>
<feature type="transmembrane region" description="Helical" evidence="12">
    <location>
        <begin position="601"/>
        <end position="622"/>
    </location>
</feature>
<evidence type="ECO:0000256" key="8">
    <source>
        <dbReference type="ARBA" id="ARBA00022840"/>
    </source>
</evidence>
<dbReference type="InterPro" id="IPR053466">
    <property type="entry name" value="L-arabinose_ABC_transporter"/>
</dbReference>
<keyword evidence="6" id="KW-0677">Repeat</keyword>
<gene>
    <name evidence="14" type="ORF">SCF082_LOCUS1617</name>
</gene>
<dbReference type="Gene3D" id="3.40.50.300">
    <property type="entry name" value="P-loop containing nucleotide triphosphate hydrolases"/>
    <property type="match status" value="2"/>
</dbReference>
<keyword evidence="8 14" id="KW-0067">ATP-binding</keyword>
<organism evidence="14 15">
    <name type="scientific">Durusdinium trenchii</name>
    <dbReference type="NCBI Taxonomy" id="1381693"/>
    <lineage>
        <taxon>Eukaryota</taxon>
        <taxon>Sar</taxon>
        <taxon>Alveolata</taxon>
        <taxon>Dinophyceae</taxon>
        <taxon>Suessiales</taxon>
        <taxon>Symbiodiniaceae</taxon>
        <taxon>Durusdinium</taxon>
    </lineage>
</organism>
<keyword evidence="2" id="KW-0813">Transport</keyword>
<evidence type="ECO:0000256" key="3">
    <source>
        <dbReference type="ARBA" id="ARBA00022475"/>
    </source>
</evidence>
<dbReference type="InterPro" id="IPR017871">
    <property type="entry name" value="ABC_transporter-like_CS"/>
</dbReference>
<evidence type="ECO:0000259" key="13">
    <source>
        <dbReference type="PROSITE" id="PS50893"/>
    </source>
</evidence>
<dbReference type="NCBIfam" id="NF040906">
    <property type="entry name" value="GguB"/>
    <property type="match status" value="1"/>
</dbReference>
<feature type="transmembrane region" description="Helical" evidence="12">
    <location>
        <begin position="861"/>
        <end position="877"/>
    </location>
</feature>
<feature type="transmembrane region" description="Helical" evidence="12">
    <location>
        <begin position="492"/>
        <end position="512"/>
    </location>
</feature>
<keyword evidence="3" id="KW-1003">Cell membrane</keyword>
<dbReference type="InterPro" id="IPR003593">
    <property type="entry name" value="AAA+_ATPase"/>
</dbReference>
<dbReference type="CDD" id="cd06579">
    <property type="entry name" value="TM_PBP1_transp_AraH_like"/>
    <property type="match status" value="1"/>
</dbReference>
<evidence type="ECO:0000256" key="12">
    <source>
        <dbReference type="SAM" id="Phobius"/>
    </source>
</evidence>
<dbReference type="CDD" id="cd03215">
    <property type="entry name" value="ABC_Carb_Monos_II"/>
    <property type="match status" value="1"/>
</dbReference>
<evidence type="ECO:0000256" key="2">
    <source>
        <dbReference type="ARBA" id="ARBA00022448"/>
    </source>
</evidence>
<sequence>MQNISKTFPGVKALDQVNLDVQQGEIHAVVGENGAGKSTLMKILSGVYPHGTYEGKIQFDGVPAQFASISDSERQGIIIIHQELALVPQLSIAENIFLGNERAKSGVIDWRETNRRTEELLAKVGLSEAPSTLVDNIGVGKQQLVEIAKALSKQVKLLILDEPTAALQENDSRKLLDLMLELKAQGVTSIIISHKLNEVRYVADTVTVIRDGMTVSRLDAKAGLSEDEIVRDMVGREMTHRFPEHQRSPGKVLLDVRNWNVWHPEHTERQVIRDASFAVRAGEVVGIAGLMGSGRTELAMSIFGRSYGRNISGSVKLNDNEIDVSTVDKAINAGISYVTEDRKTLGLVLDETIRFNTTLANLEDVSSGSVLKRNEETRVAERFREALAIRTPSVFQKTMNLSGGNQQKVVLAKWLFTEPEVLILDEPTRGIDVGAKYEIYTIINDLARQGKGVVMISSEMPELLGMCDRIYVMNEGALVGELNAEDASQERIMQYGLLFALIAVMAFFQIVTDGTLLRAVNVTNLLLQNSYIIIMALGMLIVIVSGNIDLSVGSVMGFIGALAAVMIVNMDQSVPLTIVSCLVVGGLIGAAQGYWVAYWKIPSFIVTLAGMLVFRGLSLWLLEGQSVGPFPKEFQILATGFVPDIFPVSWGDSLANMLEIRRVKHVNMLALFTGVAAAATMVWIGLRQRAQNRLYGIDDEPKIFFIARNVIVAAALIFVMYKLSLFRGLPNVLITMGVLTIIYAFITETTTVGRRIYALGGNEKAAKLSGIKTERLTFLAFTNMGVLAAAAGLVFAARLNTATPKAGFALELDVIAAVFIGGASMSGGVGTIIGAVVGAFLMGVLNNGMSIMGIGIDYQQMIKGLVLLAAVIFDVYNKNKQG</sequence>
<dbReference type="Proteomes" id="UP001642464">
    <property type="component" value="Unassembled WGS sequence"/>
</dbReference>
<dbReference type="Pfam" id="PF02653">
    <property type="entry name" value="BPD_transp_2"/>
    <property type="match status" value="1"/>
</dbReference>
<keyword evidence="7" id="KW-0547">Nucleotide-binding</keyword>
<comment type="caution">
    <text evidence="14">The sequence shown here is derived from an EMBL/GenBank/DDBJ whole genome shotgun (WGS) entry which is preliminary data.</text>
</comment>
<dbReference type="GO" id="GO:0005524">
    <property type="term" value="F:ATP binding"/>
    <property type="evidence" value="ECO:0007669"/>
    <property type="project" value="UniProtKB-KW"/>
</dbReference>
<keyword evidence="4" id="KW-0762">Sugar transport</keyword>
<dbReference type="EMBL" id="CAXAMM010000792">
    <property type="protein sequence ID" value="CAK8988976.1"/>
    <property type="molecule type" value="Genomic_DNA"/>
</dbReference>
<proteinExistence type="predicted"/>